<evidence type="ECO:0000256" key="1">
    <source>
        <dbReference type="ARBA" id="ARBA00004613"/>
    </source>
</evidence>
<reference evidence="9 10" key="1">
    <citation type="submission" date="2016-10" db="EMBL/GenBank/DDBJ databases">
        <authorList>
            <person name="de Groot N.N."/>
        </authorList>
    </citation>
    <scope>NUCLEOTIDE SEQUENCE [LARGE SCALE GENOMIC DNA]</scope>
    <source>
        <strain evidence="9 10">DSM 19886</strain>
    </source>
</reference>
<keyword evidence="5" id="KW-0106">Calcium</keyword>
<dbReference type="SMART" id="SM00237">
    <property type="entry name" value="Calx_beta"/>
    <property type="match status" value="2"/>
</dbReference>
<accession>A0A1G9YW20</accession>
<keyword evidence="2" id="KW-0964">Secreted</keyword>
<dbReference type="InterPro" id="IPR003644">
    <property type="entry name" value="Calx_beta"/>
</dbReference>
<keyword evidence="10" id="KW-1185">Reference proteome</keyword>
<keyword evidence="6" id="KW-0813">Transport</keyword>
<dbReference type="InterPro" id="IPR035914">
    <property type="entry name" value="Sperma_CUB_dom_sf"/>
</dbReference>
<dbReference type="InterPro" id="IPR006626">
    <property type="entry name" value="PbH1"/>
</dbReference>
<dbReference type="Gene3D" id="2.60.120.290">
    <property type="entry name" value="Spermadhesin, CUB domain"/>
    <property type="match status" value="1"/>
</dbReference>
<dbReference type="Gene3D" id="2.160.20.10">
    <property type="entry name" value="Single-stranded right-handed beta-helix, Pectin lyase-like"/>
    <property type="match status" value="1"/>
</dbReference>
<evidence type="ECO:0000256" key="2">
    <source>
        <dbReference type="ARBA" id="ARBA00022525"/>
    </source>
</evidence>
<dbReference type="InterPro" id="IPR013783">
    <property type="entry name" value="Ig-like_fold"/>
</dbReference>
<sequence length="1526" mass="160269">MFETILFNPTMTYTRINRFFPRLNLDFTLALRFSVKALLCFGMMSLSTNWVAGQETYRDNFSSVNYGNNNGSLNFSTDWIETGDTDGGPSSQYIRISSNRLELYYLYSETIRRSADLSGASTATLSFNWQAISLGGNRSLAVQVSNNGGASYATVGTITGNNSSGTFSEDISAYISATTTIRFRKSNSNWRNDDYAFIDNLQISATFPAPIPIIEVDDVTVDEDGGNAIFTVSHTGTNAAGAFTVNYQTINGSANAGSDYTTTTGVLNFNGNSGDTETFSVPILDDATIENAEDFTIQFLAVSDPTVDITDTAIGTIVDDDALIMIDGGSATSCSDIFFDPGGLSNYSNNEDVTYTICPDTADTYININFSTFEVVSGDVLYIYEGTTTGGTLIGQYDSANIPTAINSSHASGCLTFRFTSNGDTTGAGWEAAVNCFPEGPIIIIDDISFDEDIGNAVFTVRSTRAAHGTNVFLLGFVNQSFTVDFQTVDGSALAGSDYTTTSGTLTFTGALNNVQTISVPIANDGVPEFAEDFTIEFTGANAQYATVNYTDTGIGTINSQILANDPLTLFQEFDGYFDYTTTGGSLRTSGNGGDPCAITTSSTNRLVSPIPNTAAIERAYLYWAHSNTVRDDNVTFEGQNVSANFLYQTSLTNRNFYGYVSDVTSIVAAIPNISTNDFDFSDLDIDNTGSYCSTATVLGGWSLIVFYEDRSLPAVNINLYQGFDGLSNDGNSFTLDSFYAIAGAGAKSTFLSWEGDPDLASGGANPERLTITNQANTTSNLTGDGGQTGTNAYNSTIYDNTVGPVYNTSNIYGVDLDTYDISSFISPGDSQVTANVNVGQDFVISAAVVLKVPSNLIAGRVFEDVNYPGGAGRDQATSGGIGISGAIVELFDSSGNFLQRKTTNITGNYSFGGMADGDFNVKVVNSTVRSNRNNGLNCSACYPIQTFRTYSDVDSNLFEVINEIGGANPNATQDVALGIINGAQSVSTVSVASNGVVDMDFGFNFSTVVNTNDAGQGSLAQFVVNSNNLGETILDIEPNSIFDPAAEEDVSIFMIPPTGDPLGRTADTNFSGGIFDISISNINTITPITGTNTSIDGRTQTAYSGNTNSGTVGSGGTVVGVSANSLPNFDRPVIQVHRNDGDVLELQGNNTLIRGLSIYADSNAGILVSGGSSNIIGNLLGVNASGVAAGNIDYGVEIVGGTTTIDGNYISGNTDEGVLIDGGTSVLVQNNHITENGNTACSDNIRIEGGSGIVIQGNLIENAAALGIDENGSIGDIQISDNTIVGSGQNGGDCSGLVKSAGIRLEGNNSVVNDNIITSNGGAGIVLVGGNTSGNLISQNSIYANGTITASLGIDIDQTNQMGDGVTLNETGDADNGPNGVINFPIISGVYISSTNLTIEGWSRPGATIELFLTDISEGSAVAGDNELGKTTDYGEGQAYLASFVEGSGSDLLSDATAYLDEDGNVDTTNKFKFTIPLPPGVIKGNLVTSTATISNSTSEFSPMSIIKTYTVITNRRITYRIKKN</sequence>
<dbReference type="InterPro" id="IPR051171">
    <property type="entry name" value="CaCA"/>
</dbReference>
<dbReference type="InterPro" id="IPR038081">
    <property type="entry name" value="CalX-like_sf"/>
</dbReference>
<dbReference type="InterPro" id="IPR011050">
    <property type="entry name" value="Pectin_lyase_fold/virulence"/>
</dbReference>
<evidence type="ECO:0000256" key="3">
    <source>
        <dbReference type="ARBA" id="ARBA00022729"/>
    </source>
</evidence>
<dbReference type="InterPro" id="IPR012334">
    <property type="entry name" value="Pectin_lyas_fold"/>
</dbReference>
<gene>
    <name evidence="9" type="ORF">SAMN04488514_1284</name>
</gene>
<dbReference type="EMBL" id="FNGV01000028">
    <property type="protein sequence ID" value="SDN13358.1"/>
    <property type="molecule type" value="Genomic_DNA"/>
</dbReference>
<dbReference type="InterPro" id="IPR033764">
    <property type="entry name" value="Sdr_B"/>
</dbReference>
<evidence type="ECO:0000259" key="8">
    <source>
        <dbReference type="SMART" id="SM00237"/>
    </source>
</evidence>
<dbReference type="InterPro" id="IPR000859">
    <property type="entry name" value="CUB_dom"/>
</dbReference>
<dbReference type="GO" id="GO:0005576">
    <property type="term" value="C:extracellular region"/>
    <property type="evidence" value="ECO:0007669"/>
    <property type="project" value="UniProtKB-SubCell"/>
</dbReference>
<dbReference type="CDD" id="cd00041">
    <property type="entry name" value="CUB"/>
    <property type="match status" value="1"/>
</dbReference>
<dbReference type="STRING" id="192904.SAMN04488514_1284"/>
<keyword evidence="4" id="KW-0677">Repeat</keyword>
<evidence type="ECO:0000256" key="6">
    <source>
        <dbReference type="ARBA" id="ARBA00023065"/>
    </source>
</evidence>
<dbReference type="GO" id="GO:0030001">
    <property type="term" value="P:metal ion transport"/>
    <property type="evidence" value="ECO:0007669"/>
    <property type="project" value="TreeGrafter"/>
</dbReference>
<dbReference type="Pfam" id="PF00431">
    <property type="entry name" value="CUB"/>
    <property type="match status" value="1"/>
</dbReference>
<dbReference type="GO" id="GO:0016020">
    <property type="term" value="C:membrane"/>
    <property type="evidence" value="ECO:0007669"/>
    <property type="project" value="InterPro"/>
</dbReference>
<dbReference type="Proteomes" id="UP000199440">
    <property type="component" value="Unassembled WGS sequence"/>
</dbReference>
<dbReference type="Gene3D" id="2.60.40.2030">
    <property type="match status" value="2"/>
</dbReference>
<dbReference type="SMART" id="SM00710">
    <property type="entry name" value="PbH1"/>
    <property type="match status" value="9"/>
</dbReference>
<keyword evidence="3" id="KW-0732">Signal</keyword>
<evidence type="ECO:0000256" key="7">
    <source>
        <dbReference type="ARBA" id="ARBA00023157"/>
    </source>
</evidence>
<feature type="domain" description="Calx-beta" evidence="8">
    <location>
        <begin position="432"/>
        <end position="539"/>
    </location>
</feature>
<dbReference type="SUPFAM" id="SSF51126">
    <property type="entry name" value="Pectin lyase-like"/>
    <property type="match status" value="1"/>
</dbReference>
<feature type="domain" description="Calx-beta" evidence="8">
    <location>
        <begin position="201"/>
        <end position="300"/>
    </location>
</feature>
<keyword evidence="6" id="KW-0406">Ion transport</keyword>
<comment type="subcellular location">
    <subcellularLocation>
        <location evidence="1">Secreted</location>
    </subcellularLocation>
</comment>
<dbReference type="InterPro" id="IPR039448">
    <property type="entry name" value="Beta_helix"/>
</dbReference>
<evidence type="ECO:0000256" key="5">
    <source>
        <dbReference type="ARBA" id="ARBA00022837"/>
    </source>
</evidence>
<evidence type="ECO:0000256" key="4">
    <source>
        <dbReference type="ARBA" id="ARBA00022737"/>
    </source>
</evidence>
<protein>
    <submittedName>
        <fullName evidence="9">CUB domain-containing protein</fullName>
    </submittedName>
</protein>
<evidence type="ECO:0000313" key="9">
    <source>
        <dbReference type="EMBL" id="SDN13358.1"/>
    </source>
</evidence>
<dbReference type="PANTHER" id="PTHR11878:SF65">
    <property type="entry name" value="NA_CA-EXCHANGE PROTEIN, ISOFORM G"/>
    <property type="match status" value="1"/>
</dbReference>
<dbReference type="Pfam" id="PF17210">
    <property type="entry name" value="SdrD_B"/>
    <property type="match status" value="1"/>
</dbReference>
<keyword evidence="7" id="KW-1015">Disulfide bond</keyword>
<dbReference type="Pfam" id="PF03160">
    <property type="entry name" value="Calx-beta"/>
    <property type="match status" value="2"/>
</dbReference>
<proteinExistence type="predicted"/>
<dbReference type="GO" id="GO:0007154">
    <property type="term" value="P:cell communication"/>
    <property type="evidence" value="ECO:0007669"/>
    <property type="project" value="InterPro"/>
</dbReference>
<organism evidence="9 10">
    <name type="scientific">Kriegella aquimaris</name>
    <dbReference type="NCBI Taxonomy" id="192904"/>
    <lineage>
        <taxon>Bacteria</taxon>
        <taxon>Pseudomonadati</taxon>
        <taxon>Bacteroidota</taxon>
        <taxon>Flavobacteriia</taxon>
        <taxon>Flavobacteriales</taxon>
        <taxon>Flavobacteriaceae</taxon>
        <taxon>Kriegella</taxon>
    </lineage>
</organism>
<dbReference type="SUPFAM" id="SSF141072">
    <property type="entry name" value="CalX-like"/>
    <property type="match status" value="2"/>
</dbReference>
<name>A0A1G9YW20_9FLAO</name>
<dbReference type="Gene3D" id="2.60.40.10">
    <property type="entry name" value="Immunoglobulins"/>
    <property type="match status" value="1"/>
</dbReference>
<dbReference type="SUPFAM" id="SSF49478">
    <property type="entry name" value="Cna protein B-type domain"/>
    <property type="match status" value="1"/>
</dbReference>
<evidence type="ECO:0000313" key="10">
    <source>
        <dbReference type="Proteomes" id="UP000199440"/>
    </source>
</evidence>
<dbReference type="SUPFAM" id="SSF49854">
    <property type="entry name" value="Spermadhesin, CUB domain"/>
    <property type="match status" value="1"/>
</dbReference>
<dbReference type="Pfam" id="PF13229">
    <property type="entry name" value="Beta_helix"/>
    <property type="match status" value="1"/>
</dbReference>
<dbReference type="PANTHER" id="PTHR11878">
    <property type="entry name" value="SODIUM/CALCIUM EXCHANGER"/>
    <property type="match status" value="1"/>
</dbReference>